<keyword evidence="2" id="KW-1185">Reference proteome</keyword>
<reference evidence="1 2" key="1">
    <citation type="submission" date="2019-08" db="EMBL/GenBank/DDBJ databases">
        <title>The genome of the soybean aphid Biotype 1, its phylome, world population structure and adaptation to the North American continent.</title>
        <authorList>
            <person name="Giordano R."/>
            <person name="Donthu R.K."/>
            <person name="Hernandez A.G."/>
            <person name="Wright C.L."/>
            <person name="Zimin A.V."/>
        </authorList>
    </citation>
    <scope>NUCLEOTIDE SEQUENCE [LARGE SCALE GENOMIC DNA]</scope>
    <source>
        <tissue evidence="1">Whole aphids</tissue>
    </source>
</reference>
<comment type="caution">
    <text evidence="1">The sequence shown here is derived from an EMBL/GenBank/DDBJ whole genome shotgun (WGS) entry which is preliminary data.</text>
</comment>
<accession>A0A6G0TKF7</accession>
<name>A0A6G0TKF7_APHGL</name>
<dbReference type="Proteomes" id="UP000475862">
    <property type="component" value="Unassembled WGS sequence"/>
</dbReference>
<evidence type="ECO:0000313" key="1">
    <source>
        <dbReference type="EMBL" id="KAE9534495.1"/>
    </source>
</evidence>
<proteinExistence type="predicted"/>
<sequence length="261" mass="30444">MHRGELVFNACLGYFASKDIKIVYATVIEFQEVNLTLKLLIEISGRGDDILVIKYLYKYTYLVLFFTLAKLLDVNNKCLIKEVLASEALQFLSVMMYQVNTYTRYNKAFTQDKICSKLFLILDTILEMNDVKNNTCNLYYKSKSHFLEVLVPHLLKDMSNILTFSDFYRNMLLVSKHNIWCENETYLRVSIIVTLSNRPRLTSEYLSRIDDESIIIVDVLYELENYSVQCSLIFTASFIANTCIRTLTQIPYSVFQFPGCR</sequence>
<protein>
    <submittedName>
        <fullName evidence="1">Uncharacterized protein</fullName>
    </submittedName>
</protein>
<dbReference type="AlphaFoldDB" id="A0A6G0TKF7"/>
<organism evidence="1 2">
    <name type="scientific">Aphis glycines</name>
    <name type="common">Soybean aphid</name>
    <dbReference type="NCBI Taxonomy" id="307491"/>
    <lineage>
        <taxon>Eukaryota</taxon>
        <taxon>Metazoa</taxon>
        <taxon>Ecdysozoa</taxon>
        <taxon>Arthropoda</taxon>
        <taxon>Hexapoda</taxon>
        <taxon>Insecta</taxon>
        <taxon>Pterygota</taxon>
        <taxon>Neoptera</taxon>
        <taxon>Paraneoptera</taxon>
        <taxon>Hemiptera</taxon>
        <taxon>Sternorrhyncha</taxon>
        <taxon>Aphidomorpha</taxon>
        <taxon>Aphidoidea</taxon>
        <taxon>Aphididae</taxon>
        <taxon>Aphidini</taxon>
        <taxon>Aphis</taxon>
        <taxon>Aphis</taxon>
    </lineage>
</organism>
<evidence type="ECO:0000313" key="2">
    <source>
        <dbReference type="Proteomes" id="UP000475862"/>
    </source>
</evidence>
<dbReference type="EMBL" id="VYZN01000028">
    <property type="protein sequence ID" value="KAE9534495.1"/>
    <property type="molecule type" value="Genomic_DNA"/>
</dbReference>
<gene>
    <name evidence="1" type="ORF">AGLY_008585</name>
</gene>